<dbReference type="Proteomes" id="UP000288429">
    <property type="component" value="Unassembled WGS sequence"/>
</dbReference>
<evidence type="ECO:0000313" key="2">
    <source>
        <dbReference type="EMBL" id="RSL93366.1"/>
    </source>
</evidence>
<dbReference type="EMBL" id="NIZV01000349">
    <property type="protein sequence ID" value="RSL93366.1"/>
    <property type="molecule type" value="Genomic_DNA"/>
</dbReference>
<sequence>MTVLLPLQLSNGISAESRGAVVLPFVSLLRGSLLSIRLSDWVVLLLSTLPHASKQLSALATHYLTISRSKVQNRDVKSESNAKRPARARSHNTEHEPS</sequence>
<comment type="caution">
    <text evidence="2">The sequence shown here is derived from an EMBL/GenBank/DDBJ whole genome shotgun (WGS) entry which is preliminary data.</text>
</comment>
<feature type="region of interest" description="Disordered" evidence="1">
    <location>
        <begin position="70"/>
        <end position="98"/>
    </location>
</feature>
<name>A0A428SUH3_9HYPO</name>
<feature type="compositionally biased region" description="Basic and acidic residues" evidence="1">
    <location>
        <begin position="72"/>
        <end position="82"/>
    </location>
</feature>
<protein>
    <submittedName>
        <fullName evidence="2">Uncharacterized protein</fullName>
    </submittedName>
</protein>
<proteinExistence type="predicted"/>
<reference evidence="2 3" key="1">
    <citation type="submission" date="2017-06" db="EMBL/GenBank/DDBJ databases">
        <title>Cmopartive genomic analysis of Ambrosia Fusariam Clade fungi.</title>
        <authorList>
            <person name="Stajich J.E."/>
            <person name="Carrillo J."/>
            <person name="Kijimoto T."/>
            <person name="Eskalen A."/>
            <person name="O'Donnell K."/>
            <person name="Kasson M."/>
        </authorList>
    </citation>
    <scope>NUCLEOTIDE SEQUENCE [LARGE SCALE GENOMIC DNA]</scope>
    <source>
        <strain evidence="2 3">NRRL 20438</strain>
    </source>
</reference>
<evidence type="ECO:0000256" key="1">
    <source>
        <dbReference type="SAM" id="MobiDB-lite"/>
    </source>
</evidence>
<dbReference type="AlphaFoldDB" id="A0A428SUH3"/>
<accession>A0A428SUH3</accession>
<keyword evidence="3" id="KW-1185">Reference proteome</keyword>
<organism evidence="2 3">
    <name type="scientific">Fusarium ambrosium</name>
    <dbReference type="NCBI Taxonomy" id="131363"/>
    <lineage>
        <taxon>Eukaryota</taxon>
        <taxon>Fungi</taxon>
        <taxon>Dikarya</taxon>
        <taxon>Ascomycota</taxon>
        <taxon>Pezizomycotina</taxon>
        <taxon>Sordariomycetes</taxon>
        <taxon>Hypocreomycetidae</taxon>
        <taxon>Hypocreales</taxon>
        <taxon>Nectriaceae</taxon>
        <taxon>Fusarium</taxon>
        <taxon>Fusarium solani species complex</taxon>
    </lineage>
</organism>
<evidence type="ECO:0000313" key="3">
    <source>
        <dbReference type="Proteomes" id="UP000288429"/>
    </source>
</evidence>
<gene>
    <name evidence="2" type="ORF">CDV31_014748</name>
</gene>